<dbReference type="EMBL" id="JXTC01000644">
    <property type="protein sequence ID" value="PON42103.1"/>
    <property type="molecule type" value="Genomic_DNA"/>
</dbReference>
<sequence length="172" mass="19628">MSNREFIEIVGMQEMKVMDINSRIDSVTALVRQNRMMLRSIDEDSKVFDNVALAIANEYCMQHDDNLYRDDVSQNEDYSQNDVSSDPIENNLYFFDMVENVDEMCMRSVNEDFENIVGKSTFGDIMSSMNVQTRSVLEGESRFENIDDVTVVKSREAGGSSLISRGRTKALS</sequence>
<reference evidence="2" key="1">
    <citation type="submission" date="2016-06" db="EMBL/GenBank/DDBJ databases">
        <title>Parallel loss of symbiosis genes in relatives of nitrogen-fixing non-legume Parasponia.</title>
        <authorList>
            <person name="Van Velzen R."/>
            <person name="Holmer R."/>
            <person name="Bu F."/>
            <person name="Rutten L."/>
            <person name="Van Zeijl A."/>
            <person name="Liu W."/>
            <person name="Santuari L."/>
            <person name="Cao Q."/>
            <person name="Sharma T."/>
            <person name="Shen D."/>
            <person name="Roswanjaya Y."/>
            <person name="Wardhani T."/>
            <person name="Kalhor M.S."/>
            <person name="Jansen J."/>
            <person name="Van den Hoogen J."/>
            <person name="Gungor B."/>
            <person name="Hartog M."/>
            <person name="Hontelez J."/>
            <person name="Verver J."/>
            <person name="Yang W.-C."/>
            <person name="Schijlen E."/>
            <person name="Repin R."/>
            <person name="Schilthuizen M."/>
            <person name="Schranz E."/>
            <person name="Heidstra R."/>
            <person name="Miyata K."/>
            <person name="Fedorova E."/>
            <person name="Kohlen W."/>
            <person name="Bisseling T."/>
            <person name="Smit S."/>
            <person name="Geurts R."/>
        </authorList>
    </citation>
    <scope>NUCLEOTIDE SEQUENCE [LARGE SCALE GENOMIC DNA]</scope>
    <source>
        <strain evidence="2">cv. RG33-2</strain>
    </source>
</reference>
<dbReference type="AlphaFoldDB" id="A0A2P5AZX8"/>
<organism evidence="1 2">
    <name type="scientific">Trema orientale</name>
    <name type="common">Charcoal tree</name>
    <name type="synonym">Celtis orientalis</name>
    <dbReference type="NCBI Taxonomy" id="63057"/>
    <lineage>
        <taxon>Eukaryota</taxon>
        <taxon>Viridiplantae</taxon>
        <taxon>Streptophyta</taxon>
        <taxon>Embryophyta</taxon>
        <taxon>Tracheophyta</taxon>
        <taxon>Spermatophyta</taxon>
        <taxon>Magnoliopsida</taxon>
        <taxon>eudicotyledons</taxon>
        <taxon>Gunneridae</taxon>
        <taxon>Pentapetalae</taxon>
        <taxon>rosids</taxon>
        <taxon>fabids</taxon>
        <taxon>Rosales</taxon>
        <taxon>Cannabaceae</taxon>
        <taxon>Trema</taxon>
    </lineage>
</organism>
<evidence type="ECO:0000313" key="2">
    <source>
        <dbReference type="Proteomes" id="UP000237000"/>
    </source>
</evidence>
<proteinExistence type="predicted"/>
<dbReference type="Proteomes" id="UP000237000">
    <property type="component" value="Unassembled WGS sequence"/>
</dbReference>
<protein>
    <submittedName>
        <fullName evidence="1">Uncharacterized protein</fullName>
    </submittedName>
</protein>
<evidence type="ECO:0000313" key="1">
    <source>
        <dbReference type="EMBL" id="PON42103.1"/>
    </source>
</evidence>
<gene>
    <name evidence="1" type="ORF">TorRG33x02_336590</name>
</gene>
<dbReference type="InParanoid" id="A0A2P5AZX8"/>
<accession>A0A2P5AZX8</accession>
<comment type="caution">
    <text evidence="1">The sequence shown here is derived from an EMBL/GenBank/DDBJ whole genome shotgun (WGS) entry which is preliminary data.</text>
</comment>
<name>A0A2P5AZX8_TREOI</name>
<keyword evidence="2" id="KW-1185">Reference proteome</keyword>